<sequence>MEDQEKLSNLKLKLAQFAERIDELDPEETDVKDIDELIRMLDELEDRMK</sequence>
<evidence type="ECO:0000313" key="1">
    <source>
        <dbReference type="EMBL" id="SDY15232.1"/>
    </source>
</evidence>
<keyword evidence="2" id="KW-1185">Reference proteome</keyword>
<name>A0A1H3HIG7_9BACI</name>
<proteinExistence type="predicted"/>
<reference evidence="1 2" key="1">
    <citation type="submission" date="2016-10" db="EMBL/GenBank/DDBJ databases">
        <authorList>
            <person name="Varghese N."/>
            <person name="Submissions S."/>
        </authorList>
    </citation>
    <scope>NUCLEOTIDE SEQUENCE [LARGE SCALE GENOMIC DNA]</scope>
    <source>
        <strain evidence="1 2">DSM 20748</strain>
    </source>
</reference>
<dbReference type="EMBL" id="FNOS01000005">
    <property type="protein sequence ID" value="SDY15232.1"/>
    <property type="molecule type" value="Genomic_DNA"/>
</dbReference>
<protein>
    <submittedName>
        <fullName evidence="1">Uncharacterized protein</fullName>
    </submittedName>
</protein>
<comment type="caution">
    <text evidence="1">The sequence shown here is derived from an EMBL/GenBank/DDBJ whole genome shotgun (WGS) entry which is preliminary data.</text>
</comment>
<dbReference type="Proteomes" id="UP000198647">
    <property type="component" value="Unassembled WGS sequence"/>
</dbReference>
<dbReference type="NCBIfam" id="NF040878">
    <property type="entry name" value="SE1561_fam"/>
    <property type="match status" value="1"/>
</dbReference>
<organism evidence="1 2">
    <name type="scientific">Salimicrobium album</name>
    <dbReference type="NCBI Taxonomy" id="50717"/>
    <lineage>
        <taxon>Bacteria</taxon>
        <taxon>Bacillati</taxon>
        <taxon>Bacillota</taxon>
        <taxon>Bacilli</taxon>
        <taxon>Bacillales</taxon>
        <taxon>Bacillaceae</taxon>
        <taxon>Salimicrobium</taxon>
    </lineage>
</organism>
<gene>
    <name evidence="1" type="ORF">SAMN04488081_2227</name>
</gene>
<evidence type="ECO:0000313" key="2">
    <source>
        <dbReference type="Proteomes" id="UP000198647"/>
    </source>
</evidence>
<accession>A0A1H3HIG7</accession>
<dbReference type="InterPro" id="IPR047670">
    <property type="entry name" value="YfjT-like"/>
</dbReference>
<dbReference type="RefSeq" id="WP_008588430.1">
    <property type="nucleotide sequence ID" value="NZ_FNOS01000005.1"/>
</dbReference>